<dbReference type="GO" id="GO:0017004">
    <property type="term" value="P:cytochrome complex assembly"/>
    <property type="evidence" value="ECO:0007669"/>
    <property type="project" value="UniProtKB-KW"/>
</dbReference>
<dbReference type="Pfam" id="PF16327">
    <property type="entry name" value="CcmF_C"/>
    <property type="match status" value="1"/>
</dbReference>
<dbReference type="NCBIfam" id="TIGR00353">
    <property type="entry name" value="nrfE"/>
    <property type="match status" value="1"/>
</dbReference>
<feature type="domain" description="Cytochrome c assembly protein" evidence="11">
    <location>
        <begin position="93"/>
        <end position="300"/>
    </location>
</feature>
<keyword evidence="4" id="KW-0997">Cell inner membrane</keyword>
<keyword evidence="6" id="KW-0201">Cytochrome c-type biogenesis</keyword>
<feature type="transmembrane region" description="Helical" evidence="10">
    <location>
        <begin position="182"/>
        <end position="202"/>
    </location>
</feature>
<feature type="transmembrane region" description="Helical" evidence="10">
    <location>
        <begin position="214"/>
        <end position="234"/>
    </location>
</feature>
<evidence type="ECO:0000256" key="9">
    <source>
        <dbReference type="ARBA" id="ARBA00037230"/>
    </source>
</evidence>
<comment type="similarity">
    <text evidence="2">Belongs to the CcmF/CycK/Ccl1/NrfE/CcsA family.</text>
</comment>
<comment type="function">
    <text evidence="9">Required for the biogenesis of c-type cytochromes. Possible subunit of a heme lyase.</text>
</comment>
<feature type="domain" description="Cytochrome c-type biogenesis protein CcmF C-terminal" evidence="12">
    <location>
        <begin position="320"/>
        <end position="643"/>
    </location>
</feature>
<organism evidence="13 14">
    <name type="scientific">Halomonas campaniensis</name>
    <dbReference type="NCBI Taxonomy" id="213554"/>
    <lineage>
        <taxon>Bacteria</taxon>
        <taxon>Pseudomonadati</taxon>
        <taxon>Pseudomonadota</taxon>
        <taxon>Gammaproteobacteria</taxon>
        <taxon>Oceanospirillales</taxon>
        <taxon>Halomonadaceae</taxon>
        <taxon>Halomonas</taxon>
    </lineage>
</organism>
<evidence type="ECO:0000256" key="8">
    <source>
        <dbReference type="ARBA" id="ARBA00023136"/>
    </source>
</evidence>
<feature type="transmembrane region" description="Helical" evidence="10">
    <location>
        <begin position="454"/>
        <end position="472"/>
    </location>
</feature>
<feature type="transmembrane region" description="Helical" evidence="10">
    <location>
        <begin position="430"/>
        <end position="448"/>
    </location>
</feature>
<feature type="transmembrane region" description="Helical" evidence="10">
    <location>
        <begin position="493"/>
        <end position="516"/>
    </location>
</feature>
<dbReference type="InterPro" id="IPR003568">
    <property type="entry name" value="Cyt_c_biogenesis_CcmF"/>
</dbReference>
<evidence type="ECO:0000256" key="7">
    <source>
        <dbReference type="ARBA" id="ARBA00022989"/>
    </source>
</evidence>
<dbReference type="AlphaFoldDB" id="A0A7W5K2E1"/>
<feature type="transmembrane region" description="Helical" evidence="10">
    <location>
        <begin position="12"/>
        <end position="34"/>
    </location>
</feature>
<dbReference type="RefSeq" id="WP_281379254.1">
    <property type="nucleotide sequence ID" value="NZ_JACHZF010000009.1"/>
</dbReference>
<dbReference type="PANTHER" id="PTHR43653">
    <property type="entry name" value="CYTOCHROME C ASSEMBLY PROTEIN-RELATED"/>
    <property type="match status" value="1"/>
</dbReference>
<evidence type="ECO:0000256" key="2">
    <source>
        <dbReference type="ARBA" id="ARBA00009186"/>
    </source>
</evidence>
<feature type="transmembrane region" description="Helical" evidence="10">
    <location>
        <begin position="279"/>
        <end position="297"/>
    </location>
</feature>
<evidence type="ECO:0000259" key="11">
    <source>
        <dbReference type="Pfam" id="PF01578"/>
    </source>
</evidence>
<dbReference type="GO" id="GO:0015232">
    <property type="term" value="F:heme transmembrane transporter activity"/>
    <property type="evidence" value="ECO:0007669"/>
    <property type="project" value="InterPro"/>
</dbReference>
<evidence type="ECO:0000256" key="3">
    <source>
        <dbReference type="ARBA" id="ARBA00022475"/>
    </source>
</evidence>
<keyword evidence="7 10" id="KW-1133">Transmembrane helix</keyword>
<feature type="transmembrane region" description="Helical" evidence="10">
    <location>
        <begin position="357"/>
        <end position="379"/>
    </location>
</feature>
<dbReference type="InterPro" id="IPR032523">
    <property type="entry name" value="CcmF_C"/>
</dbReference>
<dbReference type="GO" id="GO:0005886">
    <property type="term" value="C:plasma membrane"/>
    <property type="evidence" value="ECO:0007669"/>
    <property type="project" value="UniProtKB-SubCell"/>
</dbReference>
<keyword evidence="8 10" id="KW-0472">Membrane</keyword>
<dbReference type="EMBL" id="JACHZF010000009">
    <property type="protein sequence ID" value="MBB3330690.1"/>
    <property type="molecule type" value="Genomic_DNA"/>
</dbReference>
<dbReference type="InterPro" id="IPR003567">
    <property type="entry name" value="Cyt_c_biogenesis"/>
</dbReference>
<dbReference type="Pfam" id="PF01578">
    <property type="entry name" value="Cytochrom_C_asm"/>
    <property type="match status" value="1"/>
</dbReference>
<keyword evidence="14" id="KW-1185">Reference proteome</keyword>
<accession>A0A7W5K2E1</accession>
<dbReference type="PANTHER" id="PTHR43653:SF1">
    <property type="entry name" value="CYTOCHROME C-TYPE BIOGENESIS PROTEIN CCMF"/>
    <property type="match status" value="1"/>
</dbReference>
<evidence type="ECO:0000256" key="5">
    <source>
        <dbReference type="ARBA" id="ARBA00022692"/>
    </source>
</evidence>
<evidence type="ECO:0000259" key="12">
    <source>
        <dbReference type="Pfam" id="PF16327"/>
    </source>
</evidence>
<feature type="transmembrane region" description="Helical" evidence="10">
    <location>
        <begin position="317"/>
        <end position="336"/>
    </location>
</feature>
<feature type="transmembrane region" description="Helical" evidence="10">
    <location>
        <begin position="399"/>
        <end position="418"/>
    </location>
</feature>
<sequence>MLTQMIPEIGHYALVIALLMAAVQAVMPLAGAATRRPLWMAYARPMAAGQFLFVAIAYACLTASYMLDDFSVVNVANNSNSMLPWYYKFSAVWGNHEGSVLLWSLMLAGWGYFAARYSRELPRDVVARVLGVLGLVCVGFLLFILVTSNPFERLLPNMPADGADLNPLLQDIGLILHPPMLYMGYVGFSVVFAFAIAALLGGRLDAAWARWARPWTNLAWAFLTVGIALGSWWAYYELGWGGWWFWDPVENASLLPWLTGTALMHSLAVTEKRGAFKSWTLLLAISTFSLSLLGTFLVRSGVLTSVHAFANDPSRGFFILMLLGITVGLSLLVFALRAPRVSNRVGFNWLSRDALLLINNLMLVIMTVTVLMGTVYPLLLDALDLGKISVGPPYFNALFVPLTLLMCVFMGLGPVARWKQTDPRLLVRRLWLAAVVAMVLGMALPLVFAERWSAPVAIGLIAALWIVLPMVRDLIDKTRHASSPGAGLKKLSLAYWGMQLGHLGVAVTIIGVAVVSNYNIERNVRMGPGDSVQVAGYTFTMIELAQRRGPNFLADRAVIEVQRGDSGRSFTMNPEKRLYLATGMPMTQVALRPGFFRDLYVAMGEDLDDGTWAMRVQYKPFVRWLWLGGLLMAFGGVLAVADKRYRRLATARDPEEAALKAASGGRGKEAAA</sequence>
<dbReference type="PRINTS" id="PR01411">
    <property type="entry name" value="CCMFBIOGNSIS"/>
</dbReference>
<keyword evidence="5 10" id="KW-0812">Transmembrane</keyword>
<protein>
    <submittedName>
        <fullName evidence="13">Cytochrome c-type biogenesis protein CcmF</fullName>
    </submittedName>
</protein>
<evidence type="ECO:0000313" key="14">
    <source>
        <dbReference type="Proteomes" id="UP000553442"/>
    </source>
</evidence>
<keyword evidence="3" id="KW-1003">Cell membrane</keyword>
<dbReference type="NCBIfam" id="NF007691">
    <property type="entry name" value="PRK10369.1"/>
    <property type="match status" value="1"/>
</dbReference>
<feature type="transmembrane region" description="Helical" evidence="10">
    <location>
        <begin position="87"/>
        <end position="113"/>
    </location>
</feature>
<dbReference type="PRINTS" id="PR01410">
    <property type="entry name" value="CCBIOGENESIS"/>
</dbReference>
<comment type="caution">
    <text evidence="13">The sequence shown here is derived from an EMBL/GenBank/DDBJ whole genome shotgun (WGS) entry which is preliminary data.</text>
</comment>
<evidence type="ECO:0000256" key="1">
    <source>
        <dbReference type="ARBA" id="ARBA00004429"/>
    </source>
</evidence>
<reference evidence="13 14" key="1">
    <citation type="submission" date="2020-08" db="EMBL/GenBank/DDBJ databases">
        <title>Genomic Encyclopedia of Archaeal and Bacterial Type Strains, Phase II (KMG-II): from individual species to whole genera.</title>
        <authorList>
            <person name="Goeker M."/>
        </authorList>
    </citation>
    <scope>NUCLEOTIDE SEQUENCE [LARGE SCALE GENOMIC DNA]</scope>
    <source>
        <strain evidence="13 14">5AG</strain>
    </source>
</reference>
<evidence type="ECO:0000313" key="13">
    <source>
        <dbReference type="EMBL" id="MBB3330690.1"/>
    </source>
</evidence>
<feature type="transmembrane region" description="Helical" evidence="10">
    <location>
        <begin position="125"/>
        <end position="146"/>
    </location>
</feature>
<evidence type="ECO:0000256" key="10">
    <source>
        <dbReference type="SAM" id="Phobius"/>
    </source>
</evidence>
<name>A0A7W5K2E1_9GAMM</name>
<proteinExistence type="inferred from homology"/>
<feature type="transmembrane region" description="Helical" evidence="10">
    <location>
        <begin position="254"/>
        <end position="270"/>
    </location>
</feature>
<dbReference type="GO" id="GO:0020037">
    <property type="term" value="F:heme binding"/>
    <property type="evidence" value="ECO:0007669"/>
    <property type="project" value="InterPro"/>
</dbReference>
<dbReference type="InterPro" id="IPR002541">
    <property type="entry name" value="Cyt_c_assembly"/>
</dbReference>
<dbReference type="Proteomes" id="UP000553442">
    <property type="component" value="Unassembled WGS sequence"/>
</dbReference>
<feature type="transmembrane region" description="Helical" evidence="10">
    <location>
        <begin position="46"/>
        <end position="67"/>
    </location>
</feature>
<feature type="transmembrane region" description="Helical" evidence="10">
    <location>
        <begin position="621"/>
        <end position="641"/>
    </location>
</feature>
<gene>
    <name evidence="13" type="ORF">BDK63_001558</name>
</gene>
<evidence type="ECO:0000256" key="4">
    <source>
        <dbReference type="ARBA" id="ARBA00022519"/>
    </source>
</evidence>
<comment type="subcellular location">
    <subcellularLocation>
        <location evidence="1">Cell inner membrane</location>
        <topology evidence="1">Multi-pass membrane protein</topology>
    </subcellularLocation>
</comment>
<evidence type="ECO:0000256" key="6">
    <source>
        <dbReference type="ARBA" id="ARBA00022748"/>
    </source>
</evidence>